<dbReference type="GO" id="GO:0016491">
    <property type="term" value="F:oxidoreductase activity"/>
    <property type="evidence" value="ECO:0007669"/>
    <property type="project" value="UniProtKB-KW"/>
</dbReference>
<sequence length="597" mass="62433">MTVVTEPQGVVASLWPAAVVGVPLAGALLLAAAGRRMDPRTVAWIGVSSVGAAFAAAVAALLDYLARRQAMGEALVGLSTRLWSLGGPQAPGIDLGLLGDGLSLWFALVVTGVGLLIHVYSVGYMAGDPGFRRYFAQLNYFIFAMSLLVMSDGLVGTIAGWANVGLASYLLIGFWYQREDARAAAIKAFLVTFSGEVGLVLATALLWHQTGTVQYYVLFDRLAYVPTGALTAAGLLLLWAAAAKSAQLPLHVWLPDAMAGPTPVSALIHAATMVTAGVYLTARMYPLYAAAPLAQAAVAWVGGLSALMGAVVACGQTDIKRVLAYSTMSQIGYMLLGVGVAAEAAGVFHFFTQAFFKALLFLAAGLVIHGLGGEQDMTRMGGLARSMRLALGAYLVGAAAMMGIPPFSGFYSKDAILEAVWSHGHVALWAIGIVAAALTAFYSVRMLTLIFGGAPGPAVQAASHGGHGHPEPAWVARAMGVPVVVLAVLATAGGWVWIPGRTAWAVTVLEGFFGRFREGLAAAGHAAEALPAWILRCPSPPRPSARWPRWPSTPGRRGRPAPGSRPGRWRQPGPPGSTWTTPTGGWWWSRPCASRAG</sequence>
<keyword evidence="11" id="KW-0560">Oxidoreductase</keyword>
<evidence type="ECO:0000256" key="7">
    <source>
        <dbReference type="SAM" id="MobiDB-lite"/>
    </source>
</evidence>
<keyword evidence="5 8" id="KW-0472">Membrane</keyword>
<feature type="transmembrane region" description="Helical" evidence="8">
    <location>
        <begin position="102"/>
        <end position="122"/>
    </location>
</feature>
<feature type="transmembrane region" description="Helical" evidence="8">
    <location>
        <begin position="12"/>
        <end position="30"/>
    </location>
</feature>
<dbReference type="PRINTS" id="PR01434">
    <property type="entry name" value="NADHDHGNASE5"/>
</dbReference>
<evidence type="ECO:0000256" key="2">
    <source>
        <dbReference type="ARBA" id="ARBA00008483"/>
    </source>
</evidence>
<proteinExistence type="inferred from homology"/>
<dbReference type="EC" id="1.6.5.-" evidence="11"/>
<feature type="transmembrane region" description="Helical" evidence="8">
    <location>
        <begin position="157"/>
        <end position="176"/>
    </location>
</feature>
<comment type="subcellular location">
    <subcellularLocation>
        <location evidence="1">Endomembrane system</location>
        <topology evidence="1">Multi-pass membrane protein</topology>
    </subcellularLocation>
    <subcellularLocation>
        <location evidence="6">Membrane</location>
        <topology evidence="6">Multi-pass membrane protein</topology>
    </subcellularLocation>
</comment>
<dbReference type="InterPro" id="IPR001750">
    <property type="entry name" value="ND/Mrp_TM"/>
</dbReference>
<dbReference type="Pfam" id="PF00662">
    <property type="entry name" value="Proton_antipo_N"/>
    <property type="match status" value="1"/>
</dbReference>
<organism evidence="11 12">
    <name type="scientific">Geochorda subterranea</name>
    <dbReference type="NCBI Taxonomy" id="3109564"/>
    <lineage>
        <taxon>Bacteria</taxon>
        <taxon>Bacillati</taxon>
        <taxon>Bacillota</taxon>
        <taxon>Limnochordia</taxon>
        <taxon>Limnochordales</taxon>
        <taxon>Geochordaceae</taxon>
        <taxon>Geochorda</taxon>
    </lineage>
</organism>
<evidence type="ECO:0000256" key="3">
    <source>
        <dbReference type="ARBA" id="ARBA00022692"/>
    </source>
</evidence>
<evidence type="ECO:0000256" key="5">
    <source>
        <dbReference type="ARBA" id="ARBA00023136"/>
    </source>
</evidence>
<feature type="transmembrane region" description="Helical" evidence="8">
    <location>
        <begin position="188"/>
        <end position="210"/>
    </location>
</feature>
<evidence type="ECO:0000256" key="6">
    <source>
        <dbReference type="RuleBase" id="RU000320"/>
    </source>
</evidence>
<evidence type="ECO:0000259" key="9">
    <source>
        <dbReference type="Pfam" id="PF00361"/>
    </source>
</evidence>
<dbReference type="InterPro" id="IPR003945">
    <property type="entry name" value="NU5C-like"/>
</dbReference>
<dbReference type="PANTHER" id="PTHR42829:SF2">
    <property type="entry name" value="NADH-UBIQUINONE OXIDOREDUCTASE CHAIN 5"/>
    <property type="match status" value="1"/>
</dbReference>
<feature type="transmembrane region" description="Helical" evidence="8">
    <location>
        <begin position="474"/>
        <end position="498"/>
    </location>
</feature>
<dbReference type="EMBL" id="CP141614">
    <property type="protein sequence ID" value="WRP13604.1"/>
    <property type="molecule type" value="Genomic_DNA"/>
</dbReference>
<feature type="domain" description="NADH:quinone oxidoreductase/Mrp antiporter transmembrane" evidence="9">
    <location>
        <begin position="154"/>
        <end position="439"/>
    </location>
</feature>
<dbReference type="Proteomes" id="UP001333102">
    <property type="component" value="Chromosome"/>
</dbReference>
<gene>
    <name evidence="11" type="ORF">VLY81_09085</name>
</gene>
<evidence type="ECO:0000256" key="4">
    <source>
        <dbReference type="ARBA" id="ARBA00022989"/>
    </source>
</evidence>
<feature type="transmembrane region" description="Helical" evidence="8">
    <location>
        <begin position="222"/>
        <end position="243"/>
    </location>
</feature>
<feature type="transmembrane region" description="Helical" evidence="8">
    <location>
        <begin position="134"/>
        <end position="151"/>
    </location>
</feature>
<reference evidence="12" key="1">
    <citation type="submission" date="2023-12" db="EMBL/GenBank/DDBJ databases">
        <title>Novel isolates from deep terrestrial aquifers shed light on the physiology and ecology of the class Limnochordia.</title>
        <authorList>
            <person name="Karnachuk O.V."/>
            <person name="Lukina A.P."/>
            <person name="Avakyan M.R."/>
            <person name="Kadnikov V."/>
            <person name="Begmatov S."/>
            <person name="Beletsky A.V."/>
            <person name="Mardanov A.V."/>
            <person name="Ravin N.V."/>
        </authorList>
    </citation>
    <scope>NUCLEOTIDE SEQUENCE [LARGE SCALE GENOMIC DNA]</scope>
    <source>
        <strain evidence="12">LN</strain>
    </source>
</reference>
<feature type="transmembrane region" description="Helical" evidence="8">
    <location>
        <begin position="42"/>
        <end position="62"/>
    </location>
</feature>
<dbReference type="PRINTS" id="PR01435">
    <property type="entry name" value="NPOXDRDTASE5"/>
</dbReference>
<evidence type="ECO:0000256" key="8">
    <source>
        <dbReference type="SAM" id="Phobius"/>
    </source>
</evidence>
<evidence type="ECO:0000313" key="12">
    <source>
        <dbReference type="Proteomes" id="UP001333102"/>
    </source>
</evidence>
<keyword evidence="3 6" id="KW-0812">Transmembrane</keyword>
<evidence type="ECO:0000313" key="11">
    <source>
        <dbReference type="EMBL" id="WRP13604.1"/>
    </source>
</evidence>
<feature type="transmembrane region" description="Helical" evidence="8">
    <location>
        <begin position="389"/>
        <end position="407"/>
    </location>
</feature>
<protein>
    <submittedName>
        <fullName evidence="11">NADH-quinone oxidoreductase subunit L</fullName>
        <ecNumber evidence="11">1.6.5.-</ecNumber>
    </submittedName>
</protein>
<feature type="region of interest" description="Disordered" evidence="7">
    <location>
        <begin position="544"/>
        <end position="597"/>
    </location>
</feature>
<feature type="compositionally biased region" description="Low complexity" evidence="7">
    <location>
        <begin position="544"/>
        <end position="589"/>
    </location>
</feature>
<comment type="similarity">
    <text evidence="2">Belongs to the CPA3 antiporters (TC 2.A.63) subunit A family.</text>
</comment>
<feature type="transmembrane region" description="Helical" evidence="8">
    <location>
        <begin position="322"/>
        <end position="342"/>
    </location>
</feature>
<feature type="transmembrane region" description="Helical" evidence="8">
    <location>
        <begin position="348"/>
        <end position="368"/>
    </location>
</feature>
<name>A0ABZ1BLN8_9FIRM</name>
<evidence type="ECO:0000259" key="10">
    <source>
        <dbReference type="Pfam" id="PF00662"/>
    </source>
</evidence>
<dbReference type="InterPro" id="IPR001516">
    <property type="entry name" value="Proton_antipo_N"/>
</dbReference>
<dbReference type="RefSeq" id="WP_324667849.1">
    <property type="nucleotide sequence ID" value="NZ_CP141614.1"/>
</dbReference>
<feature type="transmembrane region" description="Helical" evidence="8">
    <location>
        <begin position="264"/>
        <end position="282"/>
    </location>
</feature>
<feature type="domain" description="NADH-Ubiquinone oxidoreductase (complex I) chain 5 N-terminal" evidence="10">
    <location>
        <begin position="93"/>
        <end position="135"/>
    </location>
</feature>
<keyword evidence="4 8" id="KW-1133">Transmembrane helix</keyword>
<dbReference type="PANTHER" id="PTHR42829">
    <property type="entry name" value="NADH-UBIQUINONE OXIDOREDUCTASE CHAIN 5"/>
    <property type="match status" value="1"/>
</dbReference>
<dbReference type="NCBIfam" id="TIGR01974">
    <property type="entry name" value="NDH_I_L"/>
    <property type="match status" value="1"/>
</dbReference>
<keyword evidence="12" id="KW-1185">Reference proteome</keyword>
<dbReference type="InterPro" id="IPR018393">
    <property type="entry name" value="NADHpl_OxRdtase_5_subgr"/>
</dbReference>
<feature type="transmembrane region" description="Helical" evidence="8">
    <location>
        <begin position="294"/>
        <end position="315"/>
    </location>
</feature>
<evidence type="ECO:0000256" key="1">
    <source>
        <dbReference type="ARBA" id="ARBA00004127"/>
    </source>
</evidence>
<accession>A0ABZ1BLN8</accession>
<dbReference type="Pfam" id="PF00361">
    <property type="entry name" value="Proton_antipo_M"/>
    <property type="match status" value="1"/>
</dbReference>
<feature type="transmembrane region" description="Helical" evidence="8">
    <location>
        <begin position="427"/>
        <end position="453"/>
    </location>
</feature>